<dbReference type="OrthoDB" id="5978980at2759"/>
<comment type="caution">
    <text evidence="2">The sequence shown here is derived from an EMBL/GenBank/DDBJ whole genome shotgun (WGS) entry which is preliminary data.</text>
</comment>
<evidence type="ECO:0000313" key="2">
    <source>
        <dbReference type="EMBL" id="CAB3985033.1"/>
    </source>
</evidence>
<dbReference type="PANTHER" id="PTHR24401:SF29">
    <property type="entry name" value="SI:CH211-243P7.3-RELATED"/>
    <property type="match status" value="1"/>
</dbReference>
<feature type="region of interest" description="Disordered" evidence="1">
    <location>
        <begin position="502"/>
        <end position="534"/>
    </location>
</feature>
<reference evidence="2" key="1">
    <citation type="submission" date="2020-04" db="EMBL/GenBank/DDBJ databases">
        <authorList>
            <person name="Alioto T."/>
            <person name="Alioto T."/>
            <person name="Gomez Garrido J."/>
        </authorList>
    </citation>
    <scope>NUCLEOTIDE SEQUENCE</scope>
    <source>
        <strain evidence="2">A484AB</strain>
    </source>
</reference>
<proteinExistence type="predicted"/>
<dbReference type="PANTHER" id="PTHR24401">
    <property type="entry name" value="SI:CH211-243P7.3-RELATED"/>
    <property type="match status" value="1"/>
</dbReference>
<protein>
    <submittedName>
        <fullName evidence="2">Uncharacterized protein</fullName>
    </submittedName>
</protein>
<feature type="compositionally biased region" description="Polar residues" evidence="1">
    <location>
        <begin position="505"/>
        <end position="518"/>
    </location>
</feature>
<gene>
    <name evidence="2" type="ORF">PACLA_8A006780</name>
</gene>
<name>A0A7D9DGK3_PARCT</name>
<organism evidence="2 3">
    <name type="scientific">Paramuricea clavata</name>
    <name type="common">Red gorgonian</name>
    <name type="synonym">Violescent sea-whip</name>
    <dbReference type="NCBI Taxonomy" id="317549"/>
    <lineage>
        <taxon>Eukaryota</taxon>
        <taxon>Metazoa</taxon>
        <taxon>Cnidaria</taxon>
        <taxon>Anthozoa</taxon>
        <taxon>Octocorallia</taxon>
        <taxon>Malacalcyonacea</taxon>
        <taxon>Plexauridae</taxon>
        <taxon>Paramuricea</taxon>
    </lineage>
</organism>
<keyword evidence="3" id="KW-1185">Reference proteome</keyword>
<dbReference type="EMBL" id="CACRXK020000819">
    <property type="protein sequence ID" value="CAB3985033.1"/>
    <property type="molecule type" value="Genomic_DNA"/>
</dbReference>
<evidence type="ECO:0000313" key="3">
    <source>
        <dbReference type="Proteomes" id="UP001152795"/>
    </source>
</evidence>
<sequence length="862" mass="95803">MDSSKTIVKKLAGHSSDTASWAANVGNEMGQVLMNVLTASEGVGLAPMANGMMKRCSTAGIPPPEVLYVNRDCCTGSIVRTKELFSRWDALAWILRRVSICCTTESHQLYVTLPEGWLNTLPKADHQWIAQALFKTNARTGYHVQGRSHQGVDHVHLWPNHQNGLDQEHREEASGHSSGTASWATNVGNEMGQVLMSVLTASEGVGLAPMANDLMKRYSTAGLPPPEVLYVDRDCCAGSIVRTKDLFSRWEDLLVRLDIWHFMRHFSICCTTESHQLYDEFMSRMSQYIFHWRKEDLDLLKKTKRHQLLQQDIANPGDADIIERITRRELSLHCRRKTRGTVETTELLYYLLISTSLESFHLHLNRFITGTSASDLHFQAYLLEGLSRWNADRTAGAVSGVVAGPETYSGVLAKAANDLSESVIGKKIQPGLQEMGAYTGELIGVEYLFSQTGEVLENRCDNDDVADPSSEQLSEMDDGQQLDEGFVDDSIEQTVGLVPDVFSNEDGNGSESSASCSGMGQMEGPSLEESVGPDNIEGFEKVTALATFLVSVSLTDSDMALTNIQADEIIRVWDNLDACFLGSSSGPAQWPDCNRYVEAVISRLCDVHPGPERSGGTTTARWTLICKSYKVLQGIPLLSSPNPAAIAARLKRRFSHASIQPNVPPQAKFAKVAQVERTVSEFTSDMTDDELLSSVTEIESAPQTSEVIGKLFPCRYSKGNMFYRSPNRGMEADPTQSQSPWVSSALFKLSPQGKAVFDSAKVKQMWYYPPQPSLIPSQPPSVSRYFAQRLLLWMPRKLWQVELHCPHPECEENPLTSAGVYPRVRQVLDIDGFYIVAAEYLECSKYTRKRIWTSAHQRPNCC</sequence>
<accession>A0A7D9DGK3</accession>
<dbReference type="AlphaFoldDB" id="A0A7D9DGK3"/>
<dbReference type="InterPro" id="IPR046616">
    <property type="entry name" value="DUF6729"/>
</dbReference>
<dbReference type="Proteomes" id="UP001152795">
    <property type="component" value="Unassembled WGS sequence"/>
</dbReference>
<evidence type="ECO:0000256" key="1">
    <source>
        <dbReference type="SAM" id="MobiDB-lite"/>
    </source>
</evidence>
<dbReference type="Pfam" id="PF20499">
    <property type="entry name" value="DUF6729"/>
    <property type="match status" value="1"/>
</dbReference>